<dbReference type="InterPro" id="IPR006139">
    <property type="entry name" value="D-isomer_2_OHA_DH_cat_dom"/>
</dbReference>
<dbReference type="GO" id="GO:0051287">
    <property type="term" value="F:NAD binding"/>
    <property type="evidence" value="ECO:0007669"/>
    <property type="project" value="InterPro"/>
</dbReference>
<proteinExistence type="inferred from homology"/>
<dbReference type="Pfam" id="PF02826">
    <property type="entry name" value="2-Hacid_dh_C"/>
    <property type="match status" value="1"/>
</dbReference>
<feature type="domain" description="D-isomer specific 2-hydroxyacid dehydrogenase catalytic" evidence="5">
    <location>
        <begin position="43"/>
        <end position="351"/>
    </location>
</feature>
<dbReference type="EC" id="1.1.1.29" evidence="7"/>
<dbReference type="Gene3D" id="3.40.50.720">
    <property type="entry name" value="NAD(P)-binding Rossmann-like Domain"/>
    <property type="match status" value="2"/>
</dbReference>
<keyword evidence="3" id="KW-0520">NAD</keyword>
<evidence type="ECO:0000256" key="2">
    <source>
        <dbReference type="ARBA" id="ARBA00023002"/>
    </source>
</evidence>
<dbReference type="InterPro" id="IPR029753">
    <property type="entry name" value="D-isomer_DH_CS"/>
</dbReference>
<accession>A0AAF0DL12</accession>
<dbReference type="InterPro" id="IPR036291">
    <property type="entry name" value="NAD(P)-bd_dom_sf"/>
</dbReference>
<name>A0AAF0DL12_9EURO</name>
<dbReference type="PANTHER" id="PTHR42789:SF1">
    <property type="entry name" value="D-ISOMER SPECIFIC 2-HYDROXYACID DEHYDROGENASE FAMILY PROTEIN (AFU_ORTHOLOGUE AFUA_6G10090)"/>
    <property type="match status" value="1"/>
</dbReference>
<evidence type="ECO:0000259" key="5">
    <source>
        <dbReference type="Pfam" id="PF00389"/>
    </source>
</evidence>
<dbReference type="EMBL" id="CP120630">
    <property type="protein sequence ID" value="WEW60750.1"/>
    <property type="molecule type" value="Genomic_DNA"/>
</dbReference>
<organism evidence="7 8">
    <name type="scientific">Emydomyces testavorans</name>
    <dbReference type="NCBI Taxonomy" id="2070801"/>
    <lineage>
        <taxon>Eukaryota</taxon>
        <taxon>Fungi</taxon>
        <taxon>Dikarya</taxon>
        <taxon>Ascomycota</taxon>
        <taxon>Pezizomycotina</taxon>
        <taxon>Eurotiomycetes</taxon>
        <taxon>Eurotiomycetidae</taxon>
        <taxon>Onygenales</taxon>
        <taxon>Nannizziopsiaceae</taxon>
        <taxon>Emydomyces</taxon>
    </lineage>
</organism>
<dbReference type="InterPro" id="IPR050857">
    <property type="entry name" value="D-2-hydroxyacid_DH"/>
</dbReference>
<dbReference type="SUPFAM" id="SSF51735">
    <property type="entry name" value="NAD(P)-binding Rossmann-fold domains"/>
    <property type="match status" value="1"/>
</dbReference>
<dbReference type="AlphaFoldDB" id="A0AAF0DL12"/>
<dbReference type="PANTHER" id="PTHR42789">
    <property type="entry name" value="D-ISOMER SPECIFIC 2-HYDROXYACID DEHYDROGENASE FAMILY PROTEIN (AFU_ORTHOLOGUE AFUA_6G10090)"/>
    <property type="match status" value="1"/>
</dbReference>
<evidence type="ECO:0000313" key="8">
    <source>
        <dbReference type="Proteomes" id="UP001219355"/>
    </source>
</evidence>
<dbReference type="CDD" id="cd12169">
    <property type="entry name" value="PGDH_like_1"/>
    <property type="match status" value="1"/>
</dbReference>
<dbReference type="Proteomes" id="UP001219355">
    <property type="component" value="Chromosome 4"/>
</dbReference>
<protein>
    <submittedName>
        <fullName evidence="7">D-2-hydroxyacid dehydrogenase family protein</fullName>
        <ecNumber evidence="7">1.1.1.29</ecNumber>
    </submittedName>
</protein>
<comment type="similarity">
    <text evidence="1 4">Belongs to the D-isomer specific 2-hydroxyacid dehydrogenase family.</text>
</comment>
<evidence type="ECO:0000259" key="6">
    <source>
        <dbReference type="Pfam" id="PF02826"/>
    </source>
</evidence>
<reference evidence="7" key="1">
    <citation type="submission" date="2023-03" db="EMBL/GenBank/DDBJ databases">
        <title>Emydomyces testavorans Genome Sequence.</title>
        <authorList>
            <person name="Hoyer L."/>
        </authorList>
    </citation>
    <scope>NUCLEOTIDE SEQUENCE</scope>
    <source>
        <strain evidence="7">16-2883</strain>
    </source>
</reference>
<dbReference type="GO" id="GO:0008465">
    <property type="term" value="F:hydroxypyruvate reductase (NADH) activity"/>
    <property type="evidence" value="ECO:0007669"/>
    <property type="project" value="UniProtKB-EC"/>
</dbReference>
<evidence type="ECO:0000256" key="1">
    <source>
        <dbReference type="ARBA" id="ARBA00005854"/>
    </source>
</evidence>
<dbReference type="InterPro" id="IPR006140">
    <property type="entry name" value="D-isomer_DH_NAD-bd"/>
</dbReference>
<gene>
    <name evidence="7" type="ORF">PRK78_006237</name>
</gene>
<sequence>MASAASPQIRLAILDDYQGIAPHHFAQFTSRLQITSYDNTLNPFDPSQHAALLERLQPYQIISTMRERTPFPRELIAQLPNLKLLLTTGSTNRAIDLLACAEHGITVTGTTGGGRQQDLSGLVPPTPMVQHTWALILGLAHNIAKEDASVKAGGWQESLTTSLSGKTLALLGLGWLGAETAKIGVLAFNMKIIAWSMNLTQHEADAQAARMGLPVGTFRVVQSKEELFRGADVLSVHYVLSSRSKGIVGRKELEVMKPTAFFVNTSRGPLVDEDGLLDTLKEGKIKAAALDVFDIEPLPLDSEWRTTQWGKDGRSDVLLSPHMGYVEEGVMSRWYEEQAENVKRWLDGRELMTRL</sequence>
<dbReference type="PROSITE" id="PS00671">
    <property type="entry name" value="D_2_HYDROXYACID_DH_3"/>
    <property type="match status" value="1"/>
</dbReference>
<dbReference type="Pfam" id="PF00389">
    <property type="entry name" value="2-Hacid_dh"/>
    <property type="match status" value="1"/>
</dbReference>
<evidence type="ECO:0000313" key="7">
    <source>
        <dbReference type="EMBL" id="WEW60750.1"/>
    </source>
</evidence>
<evidence type="ECO:0000256" key="4">
    <source>
        <dbReference type="RuleBase" id="RU003719"/>
    </source>
</evidence>
<evidence type="ECO:0000256" key="3">
    <source>
        <dbReference type="ARBA" id="ARBA00023027"/>
    </source>
</evidence>
<dbReference type="SUPFAM" id="SSF52283">
    <property type="entry name" value="Formate/glycerate dehydrogenase catalytic domain-like"/>
    <property type="match status" value="1"/>
</dbReference>
<keyword evidence="8" id="KW-1185">Reference proteome</keyword>
<feature type="domain" description="D-isomer specific 2-hydroxyacid dehydrogenase NAD-binding" evidence="6">
    <location>
        <begin position="134"/>
        <end position="324"/>
    </location>
</feature>
<keyword evidence="2 4" id="KW-0560">Oxidoreductase</keyword>